<proteinExistence type="predicted"/>
<organism evidence="2">
    <name type="scientific">marine metagenome</name>
    <dbReference type="NCBI Taxonomy" id="408172"/>
    <lineage>
        <taxon>unclassified sequences</taxon>
        <taxon>metagenomes</taxon>
        <taxon>ecological metagenomes</taxon>
    </lineage>
</organism>
<reference evidence="2" key="1">
    <citation type="submission" date="2018-05" db="EMBL/GenBank/DDBJ databases">
        <authorList>
            <person name="Lanie J.A."/>
            <person name="Ng W.-L."/>
            <person name="Kazmierczak K.M."/>
            <person name="Andrzejewski T.M."/>
            <person name="Davidsen T.M."/>
            <person name="Wayne K.J."/>
            <person name="Tettelin H."/>
            <person name="Glass J.I."/>
            <person name="Rusch D."/>
            <person name="Podicherti R."/>
            <person name="Tsui H.-C.T."/>
            <person name="Winkler M.E."/>
        </authorList>
    </citation>
    <scope>NUCLEOTIDE SEQUENCE</scope>
</reference>
<evidence type="ECO:0000256" key="1">
    <source>
        <dbReference type="SAM" id="Coils"/>
    </source>
</evidence>
<sequence length="292" mass="33784">MTETWIEDKWYPAHTRKTLEWVLFQRTIPIYPKTMEKIIGKIPITSFHVTTLDHLDNVTRLLGTKKSMSTFTRAGKSSQLAKGKGIQTEGGVVFWLEGTLLARKYIDMQSEPDKTGRRWISSLIVFGREKQMLVFNAAQRKKIPDRDAWSDFEWETKEKMLKKHGSHADNIKEYEKEVKEILNKKAAKVIKDYINLTNSLLKKHKKLVKKNIATPSRKGSSWWNEILIYNAKIKEIFVMSTASKKDLEWGDSKQKASLEKLISTATGDNPITIGTPAKYRKWYTDRKGKFDG</sequence>
<name>A0A381Y0T5_9ZZZZ</name>
<protein>
    <submittedName>
        <fullName evidence="2">Uncharacterized protein</fullName>
    </submittedName>
</protein>
<gene>
    <name evidence="2" type="ORF">METZ01_LOCUS123135</name>
</gene>
<keyword evidence="1" id="KW-0175">Coiled coil</keyword>
<dbReference type="AlphaFoldDB" id="A0A381Y0T5"/>
<evidence type="ECO:0000313" key="2">
    <source>
        <dbReference type="EMBL" id="SVA70281.1"/>
    </source>
</evidence>
<feature type="coiled-coil region" evidence="1">
    <location>
        <begin position="164"/>
        <end position="191"/>
    </location>
</feature>
<dbReference type="EMBL" id="UINC01016983">
    <property type="protein sequence ID" value="SVA70281.1"/>
    <property type="molecule type" value="Genomic_DNA"/>
</dbReference>
<accession>A0A381Y0T5</accession>